<dbReference type="GO" id="GO:0016787">
    <property type="term" value="F:hydrolase activity"/>
    <property type="evidence" value="ECO:0007669"/>
    <property type="project" value="UniProtKB-KW"/>
</dbReference>
<dbReference type="GO" id="GO:0007131">
    <property type="term" value="P:reciprocal meiotic recombination"/>
    <property type="evidence" value="ECO:0007669"/>
    <property type="project" value="TreeGrafter"/>
</dbReference>
<dbReference type="Pfam" id="PF00271">
    <property type="entry name" value="Helicase_C"/>
    <property type="match status" value="1"/>
</dbReference>
<evidence type="ECO:0000313" key="4">
    <source>
        <dbReference type="EMBL" id="JAP93816.1"/>
    </source>
</evidence>
<evidence type="ECO:0000259" key="3">
    <source>
        <dbReference type="PROSITE" id="PS51194"/>
    </source>
</evidence>
<dbReference type="InterPro" id="IPR050496">
    <property type="entry name" value="SNF2_RAD54_helicase_repair"/>
</dbReference>
<protein>
    <submittedName>
        <fullName evidence="4">DNA repair and recombination protein Rhp26p</fullName>
    </submittedName>
</protein>
<proteinExistence type="predicted"/>
<feature type="region of interest" description="Disordered" evidence="2">
    <location>
        <begin position="660"/>
        <end position="695"/>
    </location>
</feature>
<dbReference type="Gene3D" id="3.40.50.10810">
    <property type="entry name" value="Tandem AAA-ATPase domain"/>
    <property type="match status" value="1"/>
</dbReference>
<dbReference type="PANTHER" id="PTHR45629">
    <property type="entry name" value="SNF2/RAD54 FAMILY MEMBER"/>
    <property type="match status" value="1"/>
</dbReference>
<evidence type="ECO:0000256" key="1">
    <source>
        <dbReference type="ARBA" id="ARBA00022801"/>
    </source>
</evidence>
<dbReference type="GO" id="GO:0015616">
    <property type="term" value="F:DNA translocase activity"/>
    <property type="evidence" value="ECO:0007669"/>
    <property type="project" value="TreeGrafter"/>
</dbReference>
<feature type="non-terminal residue" evidence="4">
    <location>
        <position position="1"/>
    </location>
</feature>
<dbReference type="PROSITE" id="PS51194">
    <property type="entry name" value="HELICASE_CTER"/>
    <property type="match status" value="1"/>
</dbReference>
<feature type="non-terminal residue" evidence="4">
    <location>
        <position position="695"/>
    </location>
</feature>
<dbReference type="EMBL" id="GDID01002790">
    <property type="protein sequence ID" value="JAP93816.1"/>
    <property type="molecule type" value="Transcribed_RNA"/>
</dbReference>
<dbReference type="SUPFAM" id="SSF52540">
    <property type="entry name" value="P-loop containing nucleoside triphosphate hydrolases"/>
    <property type="match status" value="2"/>
</dbReference>
<reference evidence="4" key="1">
    <citation type="submission" date="2015-07" db="EMBL/GenBank/DDBJ databases">
        <title>Adaptation to a free-living lifestyle via gene acquisitions in the diplomonad Trepomonas sp. PC1.</title>
        <authorList>
            <person name="Xu F."/>
            <person name="Jerlstrom-Hultqvist J."/>
            <person name="Kolisko M."/>
            <person name="Simpson A.G.B."/>
            <person name="Roger A.J."/>
            <person name="Svard S.G."/>
            <person name="Andersson J.O."/>
        </authorList>
    </citation>
    <scope>NUCLEOTIDE SEQUENCE</scope>
    <source>
        <strain evidence="4">PC1</strain>
    </source>
</reference>
<dbReference type="GO" id="GO:0045003">
    <property type="term" value="P:double-strand break repair via synthesis-dependent strand annealing"/>
    <property type="evidence" value="ECO:0007669"/>
    <property type="project" value="TreeGrafter"/>
</dbReference>
<keyword evidence="1" id="KW-0378">Hydrolase</keyword>
<dbReference type="InterPro" id="IPR049730">
    <property type="entry name" value="SNF2/RAD54-like_C"/>
</dbReference>
<dbReference type="InterPro" id="IPR000330">
    <property type="entry name" value="SNF2_N"/>
</dbReference>
<dbReference type="InterPro" id="IPR038718">
    <property type="entry name" value="SNF2-like_sf"/>
</dbReference>
<dbReference type="GO" id="GO:0005524">
    <property type="term" value="F:ATP binding"/>
    <property type="evidence" value="ECO:0007669"/>
    <property type="project" value="InterPro"/>
</dbReference>
<dbReference type="CDD" id="cd18793">
    <property type="entry name" value="SF2_C_SNF"/>
    <property type="match status" value="1"/>
</dbReference>
<dbReference type="GO" id="GO:0005634">
    <property type="term" value="C:nucleus"/>
    <property type="evidence" value="ECO:0007669"/>
    <property type="project" value="TreeGrafter"/>
</dbReference>
<dbReference type="InterPro" id="IPR027417">
    <property type="entry name" value="P-loop_NTPase"/>
</dbReference>
<evidence type="ECO:0000256" key="2">
    <source>
        <dbReference type="SAM" id="MobiDB-lite"/>
    </source>
</evidence>
<dbReference type="SMART" id="SM00490">
    <property type="entry name" value="HELICc"/>
    <property type="match status" value="1"/>
</dbReference>
<dbReference type="Gene3D" id="3.40.50.300">
    <property type="entry name" value="P-loop containing nucleotide triphosphate hydrolases"/>
    <property type="match status" value="1"/>
</dbReference>
<organism evidence="4">
    <name type="scientific">Trepomonas sp. PC1</name>
    <dbReference type="NCBI Taxonomy" id="1076344"/>
    <lineage>
        <taxon>Eukaryota</taxon>
        <taxon>Metamonada</taxon>
        <taxon>Diplomonadida</taxon>
        <taxon>Hexamitidae</taxon>
        <taxon>Hexamitinae</taxon>
        <taxon>Trepomonas</taxon>
    </lineage>
</organism>
<dbReference type="AlphaFoldDB" id="A0A146KE90"/>
<name>A0A146KE90_9EUKA</name>
<feature type="domain" description="Helicase C-terminal" evidence="3">
    <location>
        <begin position="222"/>
        <end position="379"/>
    </location>
</feature>
<dbReference type="Pfam" id="PF00176">
    <property type="entry name" value="SNF2-rel_dom"/>
    <property type="match status" value="1"/>
</dbReference>
<dbReference type="PANTHER" id="PTHR45629:SF7">
    <property type="entry name" value="DNA EXCISION REPAIR PROTEIN ERCC-6-RELATED"/>
    <property type="match status" value="1"/>
</dbReference>
<sequence length="695" mass="81001">GTPIMNNIKEMYNLINFLNPGFLGPRSQFVTEYDKKIALSRLQDASPLQKTVGKILQEYLVQAIRPIFLRHTKEQVNALQSEKTEIIIWMNLSKSQNVAYKGFIQNKKFQNVLKNQISNKIMPFQLINVLRKTCENMMRINLHEKEFLNAQEALLVTEEQQKYCELVGTRMDIKNLQLDSDEESTALESRYLNMYHNQEKQKYKSIQTLNQFCSVKQHILSQLVQQFIQRGLKTLVFTEHTTTLNLIQLQLEDLNIEFLRIDGSVTSAQVRQQICLNFNQNPRVNCLLMTIKVGGLGLNLQGAQRVIIFSPNWNPSIEEQAVARSYRIGQKEDVVVYKLVIRNSIEEKLVARQFHKLQIADQVMKDMNAKVQVKGGDIQELFVRRDETVDDGGDIEQMKKELEHKIAQLTQQENALYYVTNDMFKRNIYNHEAHLKQQQLQFVQDDLNIAKTQLAQLNTKSLEQTLNQMHDINEIKIDSEMEIINQIVQQNKQFNVQPSVVKSTWALKNQVDEQSEFEVIDNVEVQLMNGDFVYDHIARKTMNCVKIQDLRNVDFTDTESVNKKYQINQETEVIPELQQIFQERISKKPKLQDMDEYLPELIEEVEDTDELSDRQEVKQIKKLIMDDDLSDSFEKPVVGGDEILDTLLAPIKKKNQEVVDIDEIDEQKPEKQEIYDVSSNSDPPFFFKEQDLEST</sequence>
<accession>A0A146KE90</accession>
<gene>
    <name evidence="4" type="ORF">TPC1_13746</name>
</gene>
<dbReference type="InterPro" id="IPR001650">
    <property type="entry name" value="Helicase_C-like"/>
</dbReference>